<gene>
    <name evidence="2" type="ORF">GRX66_07505</name>
</gene>
<reference evidence="2 3" key="1">
    <citation type="submission" date="2019-12" db="EMBL/GenBank/DDBJ databases">
        <title>Isolation and characterization of three novel carbon monoxide-oxidizing members of Halobacteria from salione crusts and soils.</title>
        <authorList>
            <person name="Myers M.R."/>
            <person name="King G.M."/>
        </authorList>
    </citation>
    <scope>NUCLEOTIDE SEQUENCE [LARGE SCALE GENOMIC DNA]</scope>
    <source>
        <strain evidence="2 3">PCN9</strain>
    </source>
</reference>
<dbReference type="EMBL" id="WUUU01000044">
    <property type="protein sequence ID" value="MXR20456.1"/>
    <property type="molecule type" value="Genomic_DNA"/>
</dbReference>
<comment type="caution">
    <text evidence="2">The sequence shown here is derived from an EMBL/GenBank/DDBJ whole genome shotgun (WGS) entry which is preliminary data.</text>
</comment>
<accession>A0A6B0SIW6</accession>
<keyword evidence="3" id="KW-1185">Reference proteome</keyword>
<name>A0A6B0SIW6_9EURY</name>
<proteinExistence type="predicted"/>
<dbReference type="PRINTS" id="PR00111">
    <property type="entry name" value="ABHYDROLASE"/>
</dbReference>
<sequence>MRLRRLLAGAVGTVAAAELIDRGLRAKASDLPPALPGAQGTYRWRGFDVAYTEAGDPGHPDVVCLHGVHAAASSREFADVFEDLAEDYHVIAPDLPGFGRSDRPPVAYTSSLYESFVTNFLADVADEPVVLGSSLSGSWATVAAERTDVAGLLLVCPTADTGPRRPWLRALMRTPVVGDTVFNAVTSKPSLRFFNERDAFYYPDRVTADVLDYQWRTAHQEGARFAPASFVGGFLDSGIDLGAELADRDCPVTLVWGREATLTSLSVGRSIAEDADARLVVVNETRLVPHAEQPEVFLDAVREDLPLLEHQ</sequence>
<dbReference type="AlphaFoldDB" id="A0A6B0SIW6"/>
<feature type="domain" description="AB hydrolase-1" evidence="1">
    <location>
        <begin position="62"/>
        <end position="300"/>
    </location>
</feature>
<dbReference type="Pfam" id="PF12697">
    <property type="entry name" value="Abhydrolase_6"/>
    <property type="match status" value="1"/>
</dbReference>
<protein>
    <submittedName>
        <fullName evidence="2">Alpha/beta fold hydrolase</fullName>
    </submittedName>
</protein>
<evidence type="ECO:0000313" key="2">
    <source>
        <dbReference type="EMBL" id="MXR20456.1"/>
    </source>
</evidence>
<dbReference type="GO" id="GO:0016787">
    <property type="term" value="F:hydrolase activity"/>
    <property type="evidence" value="ECO:0007669"/>
    <property type="project" value="UniProtKB-KW"/>
</dbReference>
<dbReference type="SUPFAM" id="SSF53474">
    <property type="entry name" value="alpha/beta-Hydrolases"/>
    <property type="match status" value="1"/>
</dbReference>
<dbReference type="Gene3D" id="3.40.50.1820">
    <property type="entry name" value="alpha/beta hydrolase"/>
    <property type="match status" value="1"/>
</dbReference>
<evidence type="ECO:0000259" key="1">
    <source>
        <dbReference type="Pfam" id="PF12697"/>
    </source>
</evidence>
<dbReference type="InterPro" id="IPR029058">
    <property type="entry name" value="AB_hydrolase_fold"/>
</dbReference>
<organism evidence="2 3">
    <name type="scientific">Halobacterium bonnevillei</name>
    <dbReference type="NCBI Taxonomy" id="2692200"/>
    <lineage>
        <taxon>Archaea</taxon>
        <taxon>Methanobacteriati</taxon>
        <taxon>Methanobacteriota</taxon>
        <taxon>Stenosarchaea group</taxon>
        <taxon>Halobacteria</taxon>
        <taxon>Halobacteriales</taxon>
        <taxon>Halobacteriaceae</taxon>
        <taxon>Halobacterium</taxon>
    </lineage>
</organism>
<dbReference type="RefSeq" id="WP_159526003.1">
    <property type="nucleotide sequence ID" value="NZ_WUUU01000044.1"/>
</dbReference>
<dbReference type="OrthoDB" id="194600at2157"/>
<dbReference type="Proteomes" id="UP000471521">
    <property type="component" value="Unassembled WGS sequence"/>
</dbReference>
<evidence type="ECO:0000313" key="3">
    <source>
        <dbReference type="Proteomes" id="UP000471521"/>
    </source>
</evidence>
<dbReference type="InterPro" id="IPR000073">
    <property type="entry name" value="AB_hydrolase_1"/>
</dbReference>
<dbReference type="PANTHER" id="PTHR46438">
    <property type="entry name" value="ALPHA/BETA-HYDROLASES SUPERFAMILY PROTEIN"/>
    <property type="match status" value="1"/>
</dbReference>
<keyword evidence="2" id="KW-0378">Hydrolase</keyword>
<dbReference type="PANTHER" id="PTHR46438:SF2">
    <property type="entry name" value="ALPHA_BETA-HYDROLASES SUPERFAMILY PROTEIN"/>
    <property type="match status" value="1"/>
</dbReference>